<accession>A0A922I4T5</accession>
<reference evidence="2" key="1">
    <citation type="submission" date="2013-05" db="EMBL/GenBank/DDBJ databases">
        <authorList>
            <person name="Yim A.K.Y."/>
            <person name="Chan T.F."/>
            <person name="Ji K.M."/>
            <person name="Liu X.Y."/>
            <person name="Zhou J.W."/>
            <person name="Li R.Q."/>
            <person name="Yang K.Y."/>
            <person name="Li J."/>
            <person name="Li M."/>
            <person name="Law P.T.W."/>
            <person name="Wu Y.L."/>
            <person name="Cai Z.L."/>
            <person name="Qin H."/>
            <person name="Bao Y."/>
            <person name="Leung R.K.K."/>
            <person name="Ng P.K.S."/>
            <person name="Zou J."/>
            <person name="Zhong X.J."/>
            <person name="Ran P.X."/>
            <person name="Zhong N.S."/>
            <person name="Liu Z.G."/>
            <person name="Tsui S.K.W."/>
        </authorList>
    </citation>
    <scope>NUCLEOTIDE SEQUENCE</scope>
    <source>
        <strain evidence="2">Derf</strain>
        <tissue evidence="2">Whole organism</tissue>
    </source>
</reference>
<dbReference type="EMBL" id="ASGP02000002">
    <property type="protein sequence ID" value="KAH9521537.1"/>
    <property type="molecule type" value="Genomic_DNA"/>
</dbReference>
<feature type="transmembrane region" description="Helical" evidence="1">
    <location>
        <begin position="44"/>
        <end position="74"/>
    </location>
</feature>
<gene>
    <name evidence="2" type="ORF">DERF_005186</name>
</gene>
<organism evidence="2 3">
    <name type="scientific">Dermatophagoides farinae</name>
    <name type="common">American house dust mite</name>
    <dbReference type="NCBI Taxonomy" id="6954"/>
    <lineage>
        <taxon>Eukaryota</taxon>
        <taxon>Metazoa</taxon>
        <taxon>Ecdysozoa</taxon>
        <taxon>Arthropoda</taxon>
        <taxon>Chelicerata</taxon>
        <taxon>Arachnida</taxon>
        <taxon>Acari</taxon>
        <taxon>Acariformes</taxon>
        <taxon>Sarcoptiformes</taxon>
        <taxon>Astigmata</taxon>
        <taxon>Psoroptidia</taxon>
        <taxon>Analgoidea</taxon>
        <taxon>Pyroglyphidae</taxon>
        <taxon>Dermatophagoidinae</taxon>
        <taxon>Dermatophagoides</taxon>
    </lineage>
</organism>
<dbReference type="Proteomes" id="UP000790347">
    <property type="component" value="Unassembled WGS sequence"/>
</dbReference>
<dbReference type="AlphaFoldDB" id="A0A922I4T5"/>
<proteinExistence type="predicted"/>
<evidence type="ECO:0000313" key="3">
    <source>
        <dbReference type="Proteomes" id="UP000790347"/>
    </source>
</evidence>
<protein>
    <submittedName>
        <fullName evidence="2">Uncharacterized protein</fullName>
    </submittedName>
</protein>
<evidence type="ECO:0000256" key="1">
    <source>
        <dbReference type="SAM" id="Phobius"/>
    </source>
</evidence>
<keyword evidence="1" id="KW-0472">Membrane</keyword>
<keyword evidence="1" id="KW-1133">Transmembrane helix</keyword>
<reference evidence="2" key="2">
    <citation type="journal article" date="2022" name="Res Sq">
        <title>Comparative Genomics Reveals Insights into the Divergent Evolution of Astigmatic Mites and Household Pest Adaptations.</title>
        <authorList>
            <person name="Xiong Q."/>
            <person name="Wan A.T.-Y."/>
            <person name="Liu X.-Y."/>
            <person name="Fung C.S.-H."/>
            <person name="Xiao X."/>
            <person name="Malainual N."/>
            <person name="Hou J."/>
            <person name="Wang L."/>
            <person name="Wang M."/>
            <person name="Yang K."/>
            <person name="Cui Y."/>
            <person name="Leung E."/>
            <person name="Nong W."/>
            <person name="Shin S.-K."/>
            <person name="Au S."/>
            <person name="Jeong K.Y."/>
            <person name="Chew F.T."/>
            <person name="Hui J."/>
            <person name="Leung T.F."/>
            <person name="Tungtrongchitr A."/>
            <person name="Zhong N."/>
            <person name="Liu Z."/>
            <person name="Tsui S."/>
        </authorList>
    </citation>
    <scope>NUCLEOTIDE SEQUENCE</scope>
    <source>
        <strain evidence="2">Derf</strain>
        <tissue evidence="2">Whole organism</tissue>
    </source>
</reference>
<keyword evidence="3" id="KW-1185">Reference proteome</keyword>
<sequence>MILIIQIKLFHLERSNFCFFEGKHNLVNNTNKDRLKEMEVEKEFSIFCFCYLQIWLFSIFGYFPDLAIFCFGYFQFGYFNPQF</sequence>
<keyword evidence="1" id="KW-0812">Transmembrane</keyword>
<evidence type="ECO:0000313" key="2">
    <source>
        <dbReference type="EMBL" id="KAH9521537.1"/>
    </source>
</evidence>
<comment type="caution">
    <text evidence="2">The sequence shown here is derived from an EMBL/GenBank/DDBJ whole genome shotgun (WGS) entry which is preliminary data.</text>
</comment>
<name>A0A922I4T5_DERFA</name>